<sequence length="114" mass="12452">MRSMYRLGFIARRVFDSKPLQSSSEVTAPIGFTFKMKNLSLAVLILCLIFVSISAEGEEAADGSQSPDLQFWQRLCANAVNGATTRCTNWCIGRGFAAGLCVRGIFGFLRCGCQ</sequence>
<accession>A0A8K0KP40</accession>
<dbReference type="EMBL" id="KZ309351">
    <property type="protein sequence ID" value="KAG8238390.1"/>
    <property type="molecule type" value="Genomic_DNA"/>
</dbReference>
<keyword evidence="2" id="KW-1185">Reference proteome</keyword>
<organism evidence="1 2">
    <name type="scientific">Ladona fulva</name>
    <name type="common">Scarce chaser dragonfly</name>
    <name type="synonym">Libellula fulva</name>
    <dbReference type="NCBI Taxonomy" id="123851"/>
    <lineage>
        <taxon>Eukaryota</taxon>
        <taxon>Metazoa</taxon>
        <taxon>Ecdysozoa</taxon>
        <taxon>Arthropoda</taxon>
        <taxon>Hexapoda</taxon>
        <taxon>Insecta</taxon>
        <taxon>Pterygota</taxon>
        <taxon>Palaeoptera</taxon>
        <taxon>Odonata</taxon>
        <taxon>Epiprocta</taxon>
        <taxon>Anisoptera</taxon>
        <taxon>Libelluloidea</taxon>
        <taxon>Libellulidae</taxon>
        <taxon>Ladona</taxon>
    </lineage>
</organism>
<proteinExistence type="predicted"/>
<reference evidence="1" key="1">
    <citation type="submission" date="2013-04" db="EMBL/GenBank/DDBJ databases">
        <authorList>
            <person name="Qu J."/>
            <person name="Murali S.C."/>
            <person name="Bandaranaike D."/>
            <person name="Bellair M."/>
            <person name="Blankenburg K."/>
            <person name="Chao H."/>
            <person name="Dinh H."/>
            <person name="Doddapaneni H."/>
            <person name="Downs B."/>
            <person name="Dugan-Rocha S."/>
            <person name="Elkadiri S."/>
            <person name="Gnanaolivu R.D."/>
            <person name="Hernandez B."/>
            <person name="Javaid M."/>
            <person name="Jayaseelan J.C."/>
            <person name="Lee S."/>
            <person name="Li M."/>
            <person name="Ming W."/>
            <person name="Munidasa M."/>
            <person name="Muniz J."/>
            <person name="Nguyen L."/>
            <person name="Ongeri F."/>
            <person name="Osuji N."/>
            <person name="Pu L.-L."/>
            <person name="Puazo M."/>
            <person name="Qu C."/>
            <person name="Quiroz J."/>
            <person name="Raj R."/>
            <person name="Weissenberger G."/>
            <person name="Xin Y."/>
            <person name="Zou X."/>
            <person name="Han Y."/>
            <person name="Richards S."/>
            <person name="Worley K."/>
            <person name="Muzny D."/>
            <person name="Gibbs R."/>
        </authorList>
    </citation>
    <scope>NUCLEOTIDE SEQUENCE</scope>
    <source>
        <strain evidence="1">Sampled in the wild</strain>
    </source>
</reference>
<gene>
    <name evidence="1" type="ORF">J437_LFUL018106</name>
</gene>
<evidence type="ECO:0000313" key="1">
    <source>
        <dbReference type="EMBL" id="KAG8238390.1"/>
    </source>
</evidence>
<name>A0A8K0KP40_LADFU</name>
<dbReference type="Proteomes" id="UP000792457">
    <property type="component" value="Unassembled WGS sequence"/>
</dbReference>
<protein>
    <submittedName>
        <fullName evidence="1">Uncharacterized protein</fullName>
    </submittedName>
</protein>
<comment type="caution">
    <text evidence="1">The sequence shown here is derived from an EMBL/GenBank/DDBJ whole genome shotgun (WGS) entry which is preliminary data.</text>
</comment>
<dbReference type="AlphaFoldDB" id="A0A8K0KP40"/>
<reference evidence="1" key="2">
    <citation type="submission" date="2017-10" db="EMBL/GenBank/DDBJ databases">
        <title>Ladona fulva Genome sequencing and assembly.</title>
        <authorList>
            <person name="Murali S."/>
            <person name="Richards S."/>
            <person name="Bandaranaike D."/>
            <person name="Bellair M."/>
            <person name="Blankenburg K."/>
            <person name="Chao H."/>
            <person name="Dinh H."/>
            <person name="Doddapaneni H."/>
            <person name="Dugan-Rocha S."/>
            <person name="Elkadiri S."/>
            <person name="Gnanaolivu R."/>
            <person name="Hernandez B."/>
            <person name="Skinner E."/>
            <person name="Javaid M."/>
            <person name="Lee S."/>
            <person name="Li M."/>
            <person name="Ming W."/>
            <person name="Munidasa M."/>
            <person name="Muniz J."/>
            <person name="Nguyen L."/>
            <person name="Hughes D."/>
            <person name="Osuji N."/>
            <person name="Pu L.-L."/>
            <person name="Puazo M."/>
            <person name="Qu C."/>
            <person name="Quiroz J."/>
            <person name="Raj R."/>
            <person name="Weissenberger G."/>
            <person name="Xin Y."/>
            <person name="Zou X."/>
            <person name="Han Y."/>
            <person name="Worley K."/>
            <person name="Muzny D."/>
            <person name="Gibbs R."/>
        </authorList>
    </citation>
    <scope>NUCLEOTIDE SEQUENCE</scope>
    <source>
        <strain evidence="1">Sampled in the wild</strain>
    </source>
</reference>
<evidence type="ECO:0000313" key="2">
    <source>
        <dbReference type="Proteomes" id="UP000792457"/>
    </source>
</evidence>